<dbReference type="InterPro" id="IPR020556">
    <property type="entry name" value="Amidase_CS"/>
</dbReference>
<dbReference type="PANTHER" id="PTHR11895:SF7">
    <property type="entry name" value="GLUTAMYL-TRNA(GLN) AMIDOTRANSFERASE SUBUNIT A, MITOCHONDRIAL"/>
    <property type="match status" value="1"/>
</dbReference>
<dbReference type="Pfam" id="PF01425">
    <property type="entry name" value="Amidase"/>
    <property type="match status" value="1"/>
</dbReference>
<evidence type="ECO:0000313" key="5">
    <source>
        <dbReference type="EMBL" id="GAA1721057.1"/>
    </source>
</evidence>
<dbReference type="Proteomes" id="UP001500618">
    <property type="component" value="Unassembled WGS sequence"/>
</dbReference>
<dbReference type="RefSeq" id="WP_344315351.1">
    <property type="nucleotide sequence ID" value="NZ_BAAANY010000046.1"/>
</dbReference>
<dbReference type="InterPro" id="IPR036928">
    <property type="entry name" value="AS_sf"/>
</dbReference>
<comment type="catalytic activity">
    <reaction evidence="1">
        <text>a monocarboxylic acid amide + H2O = a monocarboxylate + NH4(+)</text>
        <dbReference type="Rhea" id="RHEA:12020"/>
        <dbReference type="ChEBI" id="CHEBI:15377"/>
        <dbReference type="ChEBI" id="CHEBI:28938"/>
        <dbReference type="ChEBI" id="CHEBI:35757"/>
        <dbReference type="ChEBI" id="CHEBI:83628"/>
        <dbReference type="EC" id="3.5.1.4"/>
    </reaction>
</comment>
<dbReference type="NCBIfam" id="NF005899">
    <property type="entry name" value="PRK07869.1"/>
    <property type="match status" value="1"/>
</dbReference>
<dbReference type="SUPFAM" id="SSF75304">
    <property type="entry name" value="Amidase signature (AS) enzymes"/>
    <property type="match status" value="1"/>
</dbReference>
<protein>
    <recommendedName>
        <fullName evidence="3">amidase</fullName>
        <ecNumber evidence="3">3.5.1.4</ecNumber>
    </recommendedName>
</protein>
<sequence length="465" mass="48380">MTEPDMTEPDATALAAMIRRGDLTAVEAVDDAIARAEWLQPQLNFLTTALFEQARERAKTADLSGPFAGVPYLLKDMYDYAGSVTGWGSRLSRLTPPAAAHAPQVDALEAAGLIIIGKTALGEMGYLPTTEPIAFGPTRNPWNLEHSSGGSSGGSAAAVAAGVVPMADAADGGGSIRIPASACGLFGLKPSRGALIGNQTPAAGFDVTTEHCLARTVRDSAALFAAMERKDSTSPVGHVTGPTNRRLRIGYLQDSLSGHAPDPEVAAGVAAAAALLEKLGHLIVPTTLPLDGPGFLAEFTKVFTASALDVVQLITAITGTAPDDSVLEPLTLAFAAFAGSLPAGSLDAARANLTAAAGPYERWFTDLDVILSPVLLQPPVPIGYITGELDLPTVTERLSGYLSWTPLSNAVGAPAMSVPLHWSSDGLPIGIQFASKVGDERTLFELAYELEEAQPWTDRRPPLVA</sequence>
<proteinExistence type="inferred from homology"/>
<evidence type="ECO:0000256" key="1">
    <source>
        <dbReference type="ARBA" id="ARBA00001311"/>
    </source>
</evidence>
<keyword evidence="6" id="KW-1185">Reference proteome</keyword>
<evidence type="ECO:0000256" key="3">
    <source>
        <dbReference type="ARBA" id="ARBA00012922"/>
    </source>
</evidence>
<dbReference type="PROSITE" id="PS00571">
    <property type="entry name" value="AMIDASES"/>
    <property type="match status" value="1"/>
</dbReference>
<dbReference type="Gene3D" id="3.90.1300.10">
    <property type="entry name" value="Amidase signature (AS) domain"/>
    <property type="match status" value="1"/>
</dbReference>
<reference evidence="5 6" key="1">
    <citation type="journal article" date="2019" name="Int. J. Syst. Evol. Microbiol.">
        <title>The Global Catalogue of Microorganisms (GCM) 10K type strain sequencing project: providing services to taxonomists for standard genome sequencing and annotation.</title>
        <authorList>
            <consortium name="The Broad Institute Genomics Platform"/>
            <consortium name="The Broad Institute Genome Sequencing Center for Infectious Disease"/>
            <person name="Wu L."/>
            <person name="Ma J."/>
        </authorList>
    </citation>
    <scope>NUCLEOTIDE SEQUENCE [LARGE SCALE GENOMIC DNA]</scope>
    <source>
        <strain evidence="5 6">JCM 14718</strain>
    </source>
</reference>
<dbReference type="EC" id="3.5.1.4" evidence="3"/>
<gene>
    <name evidence="5" type="ORF">GCM10009765_81610</name>
</gene>
<comment type="similarity">
    <text evidence="2">Belongs to the amidase family.</text>
</comment>
<dbReference type="InterPro" id="IPR023631">
    <property type="entry name" value="Amidase_dom"/>
</dbReference>
<evidence type="ECO:0000256" key="2">
    <source>
        <dbReference type="ARBA" id="ARBA00009199"/>
    </source>
</evidence>
<organism evidence="5 6">
    <name type="scientific">Fodinicola feengrottensis</name>
    <dbReference type="NCBI Taxonomy" id="435914"/>
    <lineage>
        <taxon>Bacteria</taxon>
        <taxon>Bacillati</taxon>
        <taxon>Actinomycetota</taxon>
        <taxon>Actinomycetes</taxon>
        <taxon>Mycobacteriales</taxon>
        <taxon>Fodinicola</taxon>
    </lineage>
</organism>
<evidence type="ECO:0000259" key="4">
    <source>
        <dbReference type="Pfam" id="PF01425"/>
    </source>
</evidence>
<comment type="caution">
    <text evidence="5">The sequence shown here is derived from an EMBL/GenBank/DDBJ whole genome shotgun (WGS) entry which is preliminary data.</text>
</comment>
<name>A0ABN2JAR3_9ACTN</name>
<evidence type="ECO:0000313" key="6">
    <source>
        <dbReference type="Proteomes" id="UP001500618"/>
    </source>
</evidence>
<accession>A0ABN2JAR3</accession>
<dbReference type="EMBL" id="BAAANY010000046">
    <property type="protein sequence ID" value="GAA1721057.1"/>
    <property type="molecule type" value="Genomic_DNA"/>
</dbReference>
<dbReference type="PANTHER" id="PTHR11895">
    <property type="entry name" value="TRANSAMIDASE"/>
    <property type="match status" value="1"/>
</dbReference>
<feature type="domain" description="Amidase" evidence="4">
    <location>
        <begin position="27"/>
        <end position="443"/>
    </location>
</feature>
<dbReference type="InterPro" id="IPR000120">
    <property type="entry name" value="Amidase"/>
</dbReference>